<dbReference type="RefSeq" id="WP_071901564.1">
    <property type="nucleotide sequence ID" value="NZ_MPIN01000008.1"/>
</dbReference>
<name>A0A1L9B4P6_9BACT</name>
<reference evidence="1 2" key="2">
    <citation type="submission" date="2016-12" db="EMBL/GenBank/DDBJ databases">
        <title>Draft Genome Sequence of Cystobacter ferrugineus Strain Cbfe23.</title>
        <authorList>
            <person name="Akbar S."/>
            <person name="Dowd S.E."/>
            <person name="Stevens D.C."/>
        </authorList>
    </citation>
    <scope>NUCLEOTIDE SEQUENCE [LARGE SCALE GENOMIC DNA]</scope>
    <source>
        <strain evidence="1 2">Cbfe23</strain>
    </source>
</reference>
<reference evidence="2" key="1">
    <citation type="submission" date="2016-11" db="EMBL/GenBank/DDBJ databases">
        <authorList>
            <person name="Shukria A."/>
            <person name="Stevens D.C."/>
        </authorList>
    </citation>
    <scope>NUCLEOTIDE SEQUENCE [LARGE SCALE GENOMIC DNA]</scope>
    <source>
        <strain evidence="2">Cbfe23</strain>
    </source>
</reference>
<dbReference type="OrthoDB" id="5509805at2"/>
<evidence type="ECO:0000313" key="1">
    <source>
        <dbReference type="EMBL" id="OJH37228.1"/>
    </source>
</evidence>
<evidence type="ECO:0008006" key="3">
    <source>
        <dbReference type="Google" id="ProtNLM"/>
    </source>
</evidence>
<dbReference type="Proteomes" id="UP000182229">
    <property type="component" value="Unassembled WGS sequence"/>
</dbReference>
<protein>
    <recommendedName>
        <fullName evidence="3">Lipoprotein</fullName>
    </recommendedName>
</protein>
<keyword evidence="2" id="KW-1185">Reference proteome</keyword>
<dbReference type="AlphaFoldDB" id="A0A1L9B4P6"/>
<dbReference type="PROSITE" id="PS51257">
    <property type="entry name" value="PROKAR_LIPOPROTEIN"/>
    <property type="match status" value="1"/>
</dbReference>
<proteinExistence type="predicted"/>
<accession>A0A1L9B4P6</accession>
<dbReference type="STRING" id="83449.BON30_28360"/>
<evidence type="ECO:0000313" key="2">
    <source>
        <dbReference type="Proteomes" id="UP000182229"/>
    </source>
</evidence>
<sequence>MRRLLLLALVALGTAACDQGGSSGTLTPVDVLQPPTDGIHGNGGVVPLPDPEQQDGRVGRSARRLTVDQLGSSIQTAVGQPWSKLNSRAASLGRADYALVNAESTEANLVFAKFLEDGAREVCVARASADLKLTVAEDRVLARPLPDGTVGDLRKLTDAQVRELLVYLSTRFWGSPLHDEELTRWADFFTKAAARAETIKKRDQALAALCIALMTDSRFLTY</sequence>
<gene>
    <name evidence="1" type="ORF">BON30_28360</name>
</gene>
<comment type="caution">
    <text evidence="1">The sequence shown here is derived from an EMBL/GenBank/DDBJ whole genome shotgun (WGS) entry which is preliminary data.</text>
</comment>
<dbReference type="EMBL" id="MPIN01000008">
    <property type="protein sequence ID" value="OJH37228.1"/>
    <property type="molecule type" value="Genomic_DNA"/>
</dbReference>
<organism evidence="1 2">
    <name type="scientific">Cystobacter ferrugineus</name>
    <dbReference type="NCBI Taxonomy" id="83449"/>
    <lineage>
        <taxon>Bacteria</taxon>
        <taxon>Pseudomonadati</taxon>
        <taxon>Myxococcota</taxon>
        <taxon>Myxococcia</taxon>
        <taxon>Myxococcales</taxon>
        <taxon>Cystobacterineae</taxon>
        <taxon>Archangiaceae</taxon>
        <taxon>Cystobacter</taxon>
    </lineage>
</organism>